<evidence type="ECO:0000256" key="1">
    <source>
        <dbReference type="SAM" id="MobiDB-lite"/>
    </source>
</evidence>
<dbReference type="GO" id="GO:0016301">
    <property type="term" value="F:kinase activity"/>
    <property type="evidence" value="ECO:0007669"/>
    <property type="project" value="UniProtKB-KW"/>
</dbReference>
<name>A0AAX6EKR7_IRIPA</name>
<protein>
    <submittedName>
        <fullName evidence="2">Proline-rich receptor-like protein kinase PERK13</fullName>
    </submittedName>
</protein>
<dbReference type="EMBL" id="JANAVB010035820">
    <property type="protein sequence ID" value="KAJ6804531.1"/>
    <property type="molecule type" value="Genomic_DNA"/>
</dbReference>
<organism evidence="2 3">
    <name type="scientific">Iris pallida</name>
    <name type="common">Sweet iris</name>
    <dbReference type="NCBI Taxonomy" id="29817"/>
    <lineage>
        <taxon>Eukaryota</taxon>
        <taxon>Viridiplantae</taxon>
        <taxon>Streptophyta</taxon>
        <taxon>Embryophyta</taxon>
        <taxon>Tracheophyta</taxon>
        <taxon>Spermatophyta</taxon>
        <taxon>Magnoliopsida</taxon>
        <taxon>Liliopsida</taxon>
        <taxon>Asparagales</taxon>
        <taxon>Iridaceae</taxon>
        <taxon>Iridoideae</taxon>
        <taxon>Irideae</taxon>
        <taxon>Iris</taxon>
    </lineage>
</organism>
<comment type="caution">
    <text evidence="2">The sequence shown here is derived from an EMBL/GenBank/DDBJ whole genome shotgun (WGS) entry which is preliminary data.</text>
</comment>
<proteinExistence type="predicted"/>
<reference evidence="2" key="1">
    <citation type="journal article" date="2023" name="GigaByte">
        <title>Genome assembly of the bearded iris, Iris pallida Lam.</title>
        <authorList>
            <person name="Bruccoleri R.E."/>
            <person name="Oakeley E.J."/>
            <person name="Faust A.M.E."/>
            <person name="Altorfer M."/>
            <person name="Dessus-Babus S."/>
            <person name="Burckhardt D."/>
            <person name="Oertli M."/>
            <person name="Naumann U."/>
            <person name="Petersen F."/>
            <person name="Wong J."/>
        </authorList>
    </citation>
    <scope>NUCLEOTIDE SEQUENCE</scope>
    <source>
        <strain evidence="2">GSM-AAB239-AS_SAM_17_03QT</strain>
    </source>
</reference>
<sequence length="69" mass="7579">MQNSTTPLSSSLFTLAAPTSPSPWPSTISGQPRPSPPPPTSFFLLQLQRRHHLYITIFGLHHHFTAAAT</sequence>
<evidence type="ECO:0000313" key="3">
    <source>
        <dbReference type="Proteomes" id="UP001140949"/>
    </source>
</evidence>
<keyword evidence="2" id="KW-0675">Receptor</keyword>
<feature type="compositionally biased region" description="Low complexity" evidence="1">
    <location>
        <begin position="1"/>
        <end position="29"/>
    </location>
</feature>
<gene>
    <name evidence="2" type="ORF">M6B38_183705</name>
</gene>
<dbReference type="AlphaFoldDB" id="A0AAX6EKR7"/>
<feature type="region of interest" description="Disordered" evidence="1">
    <location>
        <begin position="1"/>
        <end position="40"/>
    </location>
</feature>
<evidence type="ECO:0000313" key="2">
    <source>
        <dbReference type="EMBL" id="KAJ6804531.1"/>
    </source>
</evidence>
<reference evidence="2" key="2">
    <citation type="submission" date="2023-04" db="EMBL/GenBank/DDBJ databases">
        <authorList>
            <person name="Bruccoleri R.E."/>
            <person name="Oakeley E.J."/>
            <person name="Faust A.-M."/>
            <person name="Dessus-Babus S."/>
            <person name="Altorfer M."/>
            <person name="Burckhardt D."/>
            <person name="Oertli M."/>
            <person name="Naumann U."/>
            <person name="Petersen F."/>
            <person name="Wong J."/>
        </authorList>
    </citation>
    <scope>NUCLEOTIDE SEQUENCE</scope>
    <source>
        <strain evidence="2">GSM-AAB239-AS_SAM_17_03QT</strain>
        <tissue evidence="2">Leaf</tissue>
    </source>
</reference>
<keyword evidence="2" id="KW-0418">Kinase</keyword>
<keyword evidence="2" id="KW-0808">Transferase</keyword>
<dbReference type="Proteomes" id="UP001140949">
    <property type="component" value="Unassembled WGS sequence"/>
</dbReference>
<accession>A0AAX6EKR7</accession>
<keyword evidence="3" id="KW-1185">Reference proteome</keyword>